<dbReference type="PANTHER" id="PTHR37953">
    <property type="entry name" value="UPF0127 PROTEIN MJ1496"/>
    <property type="match status" value="1"/>
</dbReference>
<feature type="transmembrane region" description="Helical" evidence="1">
    <location>
        <begin position="5"/>
        <end position="23"/>
    </location>
</feature>
<dbReference type="Gene3D" id="2.60.120.1140">
    <property type="entry name" value="Protein of unknown function DUF192"/>
    <property type="match status" value="1"/>
</dbReference>
<name>A0A1F5ITG1_9BACT</name>
<dbReference type="EMBL" id="MFCR01000002">
    <property type="protein sequence ID" value="OGE19629.1"/>
    <property type="molecule type" value="Genomic_DNA"/>
</dbReference>
<sequence length="162" mass="18708">MKKFILQFIFIFLIIFLALFVYLKNPDISNLPFVPDQPIFKDIDIKGSKLRVEIADTQEKRSRGLGGREQLASGEGMLFIFPKPEKHPFWMKGLSFPLDFVWIRENKVVDLLYNVQPPTSEQTEETLPVYESIEEVDKVLEVPAGTILWLDIKVGDEIKLIP</sequence>
<keyword evidence="1" id="KW-0472">Membrane</keyword>
<dbReference type="InterPro" id="IPR003795">
    <property type="entry name" value="DUF192"/>
</dbReference>
<dbReference type="Pfam" id="PF02643">
    <property type="entry name" value="DUF192"/>
    <property type="match status" value="1"/>
</dbReference>
<dbReference type="Proteomes" id="UP000176336">
    <property type="component" value="Unassembled WGS sequence"/>
</dbReference>
<evidence type="ECO:0000313" key="2">
    <source>
        <dbReference type="EMBL" id="OGE19629.1"/>
    </source>
</evidence>
<organism evidence="2 3">
    <name type="scientific">Candidatus Daviesbacteria bacterium RIFCSPHIGHO2_01_FULL_41_23</name>
    <dbReference type="NCBI Taxonomy" id="1797764"/>
    <lineage>
        <taxon>Bacteria</taxon>
        <taxon>Candidatus Daviesiibacteriota</taxon>
    </lineage>
</organism>
<evidence type="ECO:0000313" key="3">
    <source>
        <dbReference type="Proteomes" id="UP000176336"/>
    </source>
</evidence>
<keyword evidence="1" id="KW-1133">Transmembrane helix</keyword>
<evidence type="ECO:0000256" key="1">
    <source>
        <dbReference type="SAM" id="Phobius"/>
    </source>
</evidence>
<comment type="caution">
    <text evidence="2">The sequence shown here is derived from an EMBL/GenBank/DDBJ whole genome shotgun (WGS) entry which is preliminary data.</text>
</comment>
<gene>
    <name evidence="2" type="ORF">A2871_03105</name>
</gene>
<dbReference type="InterPro" id="IPR038695">
    <property type="entry name" value="Saro_0823-like_sf"/>
</dbReference>
<accession>A0A1F5ITG1</accession>
<reference evidence="2 3" key="1">
    <citation type="journal article" date="2016" name="Nat. Commun.">
        <title>Thousands of microbial genomes shed light on interconnected biogeochemical processes in an aquifer system.</title>
        <authorList>
            <person name="Anantharaman K."/>
            <person name="Brown C.T."/>
            <person name="Hug L.A."/>
            <person name="Sharon I."/>
            <person name="Castelle C.J."/>
            <person name="Probst A.J."/>
            <person name="Thomas B.C."/>
            <person name="Singh A."/>
            <person name="Wilkins M.J."/>
            <person name="Karaoz U."/>
            <person name="Brodie E.L."/>
            <person name="Williams K.H."/>
            <person name="Hubbard S.S."/>
            <person name="Banfield J.F."/>
        </authorList>
    </citation>
    <scope>NUCLEOTIDE SEQUENCE [LARGE SCALE GENOMIC DNA]</scope>
</reference>
<evidence type="ECO:0008006" key="4">
    <source>
        <dbReference type="Google" id="ProtNLM"/>
    </source>
</evidence>
<protein>
    <recommendedName>
        <fullName evidence="4">DUF192 domain-containing protein</fullName>
    </recommendedName>
</protein>
<keyword evidence="1" id="KW-0812">Transmembrane</keyword>
<proteinExistence type="predicted"/>
<dbReference type="AlphaFoldDB" id="A0A1F5ITG1"/>
<dbReference type="PANTHER" id="PTHR37953:SF1">
    <property type="entry name" value="UPF0127 PROTEIN MJ1496"/>
    <property type="match status" value="1"/>
</dbReference>